<dbReference type="KEGG" id="scor:J3U87_33505"/>
<dbReference type="PROSITE" id="PS50234">
    <property type="entry name" value="VWFA"/>
    <property type="match status" value="1"/>
</dbReference>
<dbReference type="InterPro" id="IPR002035">
    <property type="entry name" value="VWF_A"/>
</dbReference>
<dbReference type="Proteomes" id="UP000663929">
    <property type="component" value="Chromosome"/>
</dbReference>
<evidence type="ECO:0000259" key="2">
    <source>
        <dbReference type="PROSITE" id="PS50234"/>
    </source>
</evidence>
<dbReference type="InterPro" id="IPR036465">
    <property type="entry name" value="vWFA_dom_sf"/>
</dbReference>
<feature type="signal peptide" evidence="1">
    <location>
        <begin position="1"/>
        <end position="24"/>
    </location>
</feature>
<dbReference type="Gene3D" id="3.40.50.410">
    <property type="entry name" value="von Willebrand factor, type A domain"/>
    <property type="match status" value="1"/>
</dbReference>
<evidence type="ECO:0000256" key="1">
    <source>
        <dbReference type="SAM" id="SignalP"/>
    </source>
</evidence>
<organism evidence="3 4">
    <name type="scientific">Sulfidibacter corallicola</name>
    <dbReference type="NCBI Taxonomy" id="2818388"/>
    <lineage>
        <taxon>Bacteria</taxon>
        <taxon>Pseudomonadati</taxon>
        <taxon>Acidobacteriota</taxon>
        <taxon>Holophagae</taxon>
        <taxon>Acanthopleuribacterales</taxon>
        <taxon>Acanthopleuribacteraceae</taxon>
        <taxon>Sulfidibacter</taxon>
    </lineage>
</organism>
<proteinExistence type="predicted"/>
<feature type="chain" id="PRO_5035216773" evidence="1">
    <location>
        <begin position="25"/>
        <end position="322"/>
    </location>
</feature>
<keyword evidence="4" id="KW-1185">Reference proteome</keyword>
<name>A0A8A4TM35_SULCO</name>
<dbReference type="CDD" id="cd00198">
    <property type="entry name" value="vWFA"/>
    <property type="match status" value="1"/>
</dbReference>
<dbReference type="EMBL" id="CP071793">
    <property type="protein sequence ID" value="QTD50527.1"/>
    <property type="molecule type" value="Genomic_DNA"/>
</dbReference>
<evidence type="ECO:0000313" key="4">
    <source>
        <dbReference type="Proteomes" id="UP000663929"/>
    </source>
</evidence>
<keyword evidence="1" id="KW-0732">Signal</keyword>
<reference evidence="3" key="1">
    <citation type="submission" date="2021-03" db="EMBL/GenBank/DDBJ databases">
        <title>Acanthopleuribacteraceae sp. M133.</title>
        <authorList>
            <person name="Wang G."/>
        </authorList>
    </citation>
    <scope>NUCLEOTIDE SEQUENCE</scope>
    <source>
        <strain evidence="3">M133</strain>
    </source>
</reference>
<dbReference type="AlphaFoldDB" id="A0A8A4TM35"/>
<gene>
    <name evidence="3" type="ORF">J3U87_33505</name>
</gene>
<feature type="domain" description="VWFA" evidence="2">
    <location>
        <begin position="92"/>
        <end position="272"/>
    </location>
</feature>
<protein>
    <submittedName>
        <fullName evidence="3">VWA domain-containing protein</fullName>
    </submittedName>
</protein>
<dbReference type="RefSeq" id="WP_237380329.1">
    <property type="nucleotide sequence ID" value="NZ_CP071793.1"/>
</dbReference>
<evidence type="ECO:0000313" key="3">
    <source>
        <dbReference type="EMBL" id="QTD50527.1"/>
    </source>
</evidence>
<dbReference type="SUPFAM" id="SSF53300">
    <property type="entry name" value="vWA-like"/>
    <property type="match status" value="1"/>
</dbReference>
<sequence length="322" mass="35884">MPNVRLLANLASTMLVCGFFPVLCGQITGPDPQEPLTGSQSFQFSLIQIPVWVADKRGRPVGGLTADDFRLIVDDRQVVIEGCAPAYDRPMEVVYLLDMSGSMEIGHKLLGSVQTIDYLLDQHQRDDLWKVIIFSDSEVLAIADQEHKSHWHMNKNKLKGYGKTALFDALSSSQAYFSKDGLTNRALLLFTDGNDNQSRLTEEQLLKVLRIIDVPVFIVGIADGFVPSGSEDREDLGLKTLQEITTITGGELIIAKDARQLPQISALLTEKMRPQYMLSITVEKKSGDPRRRLDVVVDRRGDHQVRFRRGYVGSMPEIVGGN</sequence>
<accession>A0A8A4TM35</accession>